<evidence type="ECO:0000256" key="2">
    <source>
        <dbReference type="SAM" id="Phobius"/>
    </source>
</evidence>
<dbReference type="Pfam" id="PF17159">
    <property type="entry name" value="MASE3"/>
    <property type="match status" value="1"/>
</dbReference>
<dbReference type="SMART" id="SM00331">
    <property type="entry name" value="PP2C_SIG"/>
    <property type="match status" value="1"/>
</dbReference>
<dbReference type="Proteomes" id="UP000243406">
    <property type="component" value="Unassembled WGS sequence"/>
</dbReference>
<feature type="transmembrane region" description="Helical" evidence="2">
    <location>
        <begin position="84"/>
        <end position="106"/>
    </location>
</feature>
<dbReference type="AlphaFoldDB" id="A0A1T5B285"/>
<accession>A0A1T5B285</accession>
<dbReference type="InterPro" id="IPR052016">
    <property type="entry name" value="Bact_Sigma-Reg"/>
</dbReference>
<reference evidence="5" key="1">
    <citation type="submission" date="2017-02" db="EMBL/GenBank/DDBJ databases">
        <authorList>
            <person name="Varghese N."/>
            <person name="Submissions S."/>
        </authorList>
    </citation>
    <scope>NUCLEOTIDE SEQUENCE [LARGE SCALE GENOMIC DNA]</scope>
    <source>
        <strain evidence="5">ATCC 35199</strain>
    </source>
</reference>
<organism evidence="4 5">
    <name type="scientific">Acetoanaerobium noterae</name>
    <dbReference type="NCBI Taxonomy" id="745369"/>
    <lineage>
        <taxon>Bacteria</taxon>
        <taxon>Bacillati</taxon>
        <taxon>Bacillota</taxon>
        <taxon>Clostridia</taxon>
        <taxon>Peptostreptococcales</taxon>
        <taxon>Filifactoraceae</taxon>
        <taxon>Acetoanaerobium</taxon>
    </lineage>
</organism>
<dbReference type="PANTHER" id="PTHR43156:SF2">
    <property type="entry name" value="STAGE II SPORULATION PROTEIN E"/>
    <property type="match status" value="1"/>
</dbReference>
<name>A0A1T5B285_9FIRM</name>
<evidence type="ECO:0000259" key="3">
    <source>
        <dbReference type="SMART" id="SM00331"/>
    </source>
</evidence>
<dbReference type="RefSeq" id="WP_079589267.1">
    <property type="nucleotide sequence ID" value="NZ_FUYN01000002.1"/>
</dbReference>
<dbReference type="PANTHER" id="PTHR43156">
    <property type="entry name" value="STAGE II SPORULATION PROTEIN E-RELATED"/>
    <property type="match status" value="1"/>
</dbReference>
<dbReference type="Gene3D" id="3.60.40.10">
    <property type="entry name" value="PPM-type phosphatase domain"/>
    <property type="match status" value="1"/>
</dbReference>
<dbReference type="GO" id="GO:0016791">
    <property type="term" value="F:phosphatase activity"/>
    <property type="evidence" value="ECO:0007669"/>
    <property type="project" value="TreeGrafter"/>
</dbReference>
<dbReference type="OrthoDB" id="9763484at2"/>
<dbReference type="InterPro" id="IPR033425">
    <property type="entry name" value="MASE3"/>
</dbReference>
<evidence type="ECO:0000313" key="5">
    <source>
        <dbReference type="Proteomes" id="UP000243406"/>
    </source>
</evidence>
<feature type="domain" description="PPM-type phosphatase" evidence="3">
    <location>
        <begin position="338"/>
        <end position="564"/>
    </location>
</feature>
<keyword evidence="2" id="KW-0812">Transmembrane</keyword>
<evidence type="ECO:0000256" key="1">
    <source>
        <dbReference type="ARBA" id="ARBA00022801"/>
    </source>
</evidence>
<dbReference type="Pfam" id="PF07228">
    <property type="entry name" value="SpoIIE"/>
    <property type="match status" value="1"/>
</dbReference>
<keyword evidence="2" id="KW-0472">Membrane</keyword>
<feature type="transmembrane region" description="Helical" evidence="2">
    <location>
        <begin position="21"/>
        <end position="39"/>
    </location>
</feature>
<protein>
    <submittedName>
        <fullName evidence="4">Serine phosphatase RsbU, regulator of sigma subunit</fullName>
    </submittedName>
</protein>
<feature type="transmembrane region" description="Helical" evidence="2">
    <location>
        <begin position="149"/>
        <end position="169"/>
    </location>
</feature>
<feature type="transmembrane region" description="Helical" evidence="2">
    <location>
        <begin position="118"/>
        <end position="137"/>
    </location>
</feature>
<feature type="transmembrane region" description="Helical" evidence="2">
    <location>
        <begin position="51"/>
        <end position="72"/>
    </location>
</feature>
<evidence type="ECO:0000313" key="4">
    <source>
        <dbReference type="EMBL" id="SKB41324.1"/>
    </source>
</evidence>
<keyword evidence="1" id="KW-0378">Hydrolase</keyword>
<dbReference type="EMBL" id="FUYN01000002">
    <property type="protein sequence ID" value="SKB41324.1"/>
    <property type="molecule type" value="Genomic_DNA"/>
</dbReference>
<keyword evidence="5" id="KW-1185">Reference proteome</keyword>
<dbReference type="InterPro" id="IPR001932">
    <property type="entry name" value="PPM-type_phosphatase-like_dom"/>
</dbReference>
<dbReference type="InterPro" id="IPR036457">
    <property type="entry name" value="PPM-type-like_dom_sf"/>
</dbReference>
<feature type="transmembrane region" description="Helical" evidence="2">
    <location>
        <begin position="189"/>
        <end position="206"/>
    </location>
</feature>
<proteinExistence type="predicted"/>
<sequence>MQSQVASNDKSEKTIRYLSTVVASSVVIFLFSIFINRFVEIKISQDSYLMFHVFTEIASALISFSIFVVLFFTYDIFYRRYSLILANTFFITGLLDIFHMLTYNGMYSLFPENIQTPTYFWIFSRFILGIGLFIAYTTKKDALSSIKKGYSIILGILVVGVVFLLSITYVEQMPPLIIKGKGLTNTKVIWEYVITTIFIIDIFAYVNRSEGKYTTANIYMLSGLMLGLFAEVCFMLYVNVYDTLNITGHIFKILSYGYIFRAVFVKNVRRPYQQIFEQKEMLTLDINDMTIAMEEQTAKIYKQNKELEFINTKIKDDLASTSEIQKAMFPRKDLVINDLRFNFEIFPCEELSGDYVNYFSIDDENIGFYIMDVSGHGVAAAMLGVFAAQSIGESMRINYKEASIFSPAAVLNHFYSLFNKSNFPDEIHIVMLYGMYNKNDNKVILSSAGLNCNPILISQDSKPRFLEIESGFPICKLGDVFEPNFEDYEIELKFGEKLLIHTDGLTEMRRQDGDFWGADSLLAYIDSIGVSPSFILNNKLKSQIVQNINNSGQDDDITYCVIEKISP</sequence>
<feature type="transmembrane region" description="Helical" evidence="2">
    <location>
        <begin position="218"/>
        <end position="240"/>
    </location>
</feature>
<keyword evidence="2" id="KW-1133">Transmembrane helix</keyword>
<gene>
    <name evidence="4" type="ORF">SAMN02745120_1383</name>
</gene>
<feature type="transmembrane region" description="Helical" evidence="2">
    <location>
        <begin position="246"/>
        <end position="264"/>
    </location>
</feature>